<sequence>MTDVNLECVDTNQPIIRTENNTFPKTSNIDIPTTLPGITLGLVTDEPQQPAFILPHLPSVNNDPGISDSESIINLPMTAEEQASPLYRLPSQADILLVLNKLEEFAGTVYHLLEKQSEEIKDIKAHLNAFRAGGSGVVPDFSSIPTLPIFNSTKLDEVEDWLNLDANKHLLVP</sequence>
<evidence type="ECO:0000313" key="1">
    <source>
        <dbReference type="EMBL" id="CAL8145797.1"/>
    </source>
</evidence>
<dbReference type="Proteomes" id="UP001642540">
    <property type="component" value="Unassembled WGS sequence"/>
</dbReference>
<protein>
    <submittedName>
        <fullName evidence="1">Uncharacterized protein</fullName>
    </submittedName>
</protein>
<evidence type="ECO:0000313" key="2">
    <source>
        <dbReference type="Proteomes" id="UP001642540"/>
    </source>
</evidence>
<name>A0ABP1S799_9HEXA</name>
<comment type="caution">
    <text evidence="1">The sequence shown here is derived from an EMBL/GenBank/DDBJ whole genome shotgun (WGS) entry which is preliminary data.</text>
</comment>
<reference evidence="1 2" key="1">
    <citation type="submission" date="2024-08" db="EMBL/GenBank/DDBJ databases">
        <authorList>
            <person name="Cucini C."/>
            <person name="Frati F."/>
        </authorList>
    </citation>
    <scope>NUCLEOTIDE SEQUENCE [LARGE SCALE GENOMIC DNA]</scope>
</reference>
<organism evidence="1 2">
    <name type="scientific">Orchesella dallaii</name>
    <dbReference type="NCBI Taxonomy" id="48710"/>
    <lineage>
        <taxon>Eukaryota</taxon>
        <taxon>Metazoa</taxon>
        <taxon>Ecdysozoa</taxon>
        <taxon>Arthropoda</taxon>
        <taxon>Hexapoda</taxon>
        <taxon>Collembola</taxon>
        <taxon>Entomobryomorpha</taxon>
        <taxon>Entomobryoidea</taxon>
        <taxon>Orchesellidae</taxon>
        <taxon>Orchesellinae</taxon>
        <taxon>Orchesella</taxon>
    </lineage>
</organism>
<proteinExistence type="predicted"/>
<dbReference type="EMBL" id="CAXLJM020000164">
    <property type="protein sequence ID" value="CAL8145797.1"/>
    <property type="molecule type" value="Genomic_DNA"/>
</dbReference>
<gene>
    <name evidence="1" type="ORF">ODALV1_LOCUS30603</name>
</gene>
<accession>A0ABP1S799</accession>
<keyword evidence="2" id="KW-1185">Reference proteome</keyword>